<dbReference type="SUPFAM" id="SSF56645">
    <property type="entry name" value="Acyl-CoA dehydrogenase NM domain-like"/>
    <property type="match status" value="1"/>
</dbReference>
<dbReference type="Pfam" id="PF00441">
    <property type="entry name" value="Acyl-CoA_dh_1"/>
    <property type="match status" value="1"/>
</dbReference>
<feature type="domain" description="Acyl-CoA dehydrogenase/oxidase C-terminal" evidence="9">
    <location>
        <begin position="231"/>
        <end position="380"/>
    </location>
</feature>
<dbReference type="PROSITE" id="PS00073">
    <property type="entry name" value="ACYL_COA_DH_2"/>
    <property type="match status" value="1"/>
</dbReference>
<keyword evidence="4" id="KW-0101">Branched-chain amino acid catabolism</keyword>
<comment type="similarity">
    <text evidence="3 8">Belongs to the acyl-CoA dehydrogenase family.</text>
</comment>
<evidence type="ECO:0000259" key="9">
    <source>
        <dbReference type="Pfam" id="PF00441"/>
    </source>
</evidence>
<sequence>MEFELTQDQKDIQKAAREFAQNEFTAERGRYYDQNEEFPFDLWKKACELGFIGVHFPEEYGGAGMGILENILIVEEFCRADSTIGSAIILSDFSSEVIMRFGSEEQKEEVLPKVAGGKAITAGCYTEPEAGSDLTAIKTKAEKDGDEWVINGSKTFITNGTIADYYVVLAVTDPNAQPRYRGFTTFLVRKDAEGLETNKIDGKFGIRSSPTAEVVFKNVRVSEDDIIGQLNRGFYQVLEFFDESRIEIAAQALGIAQGAFDRTLDYVKQRKQFGQPIGAFQALQHRIAHLGTMIEATRLLIYKAAWNYDKHGIDPTLTSMAKYLAGKLAVHVCDEAIQMHGGYGYVAENDVERFYRDAKITEIYEGTKEIQLNTIAKGLLGKF</sequence>
<dbReference type="FunFam" id="2.40.110.10:FF:000001">
    <property type="entry name" value="Acyl-CoA dehydrogenase, mitochondrial"/>
    <property type="match status" value="1"/>
</dbReference>
<evidence type="ECO:0000256" key="2">
    <source>
        <dbReference type="ARBA" id="ARBA00005109"/>
    </source>
</evidence>
<dbReference type="GO" id="GO:0009083">
    <property type="term" value="P:branched-chain amino acid catabolic process"/>
    <property type="evidence" value="ECO:0007669"/>
    <property type="project" value="UniProtKB-KW"/>
</dbReference>
<keyword evidence="5 8" id="KW-0285">Flavoprotein</keyword>
<dbReference type="InterPro" id="IPR046373">
    <property type="entry name" value="Acyl-CoA_Oxase/DH_mid-dom_sf"/>
</dbReference>
<dbReference type="Pfam" id="PF02770">
    <property type="entry name" value="Acyl-CoA_dh_M"/>
    <property type="match status" value="1"/>
</dbReference>
<dbReference type="GO" id="GO:0050660">
    <property type="term" value="F:flavin adenine dinucleotide binding"/>
    <property type="evidence" value="ECO:0007669"/>
    <property type="project" value="InterPro"/>
</dbReference>
<dbReference type="FunFam" id="1.10.540.10:FF:000026">
    <property type="entry name" value="Acyl-CoA dehydrogenase medium chain"/>
    <property type="match status" value="1"/>
</dbReference>
<keyword evidence="6 8" id="KW-0274">FAD</keyword>
<gene>
    <name evidence="12" type="ORF">GAH_00591</name>
</gene>
<evidence type="ECO:0000256" key="4">
    <source>
        <dbReference type="ARBA" id="ARBA00022456"/>
    </source>
</evidence>
<dbReference type="InterPro" id="IPR009075">
    <property type="entry name" value="AcylCo_DH/oxidase_C"/>
</dbReference>
<dbReference type="Proteomes" id="UP000034723">
    <property type="component" value="Chromosome"/>
</dbReference>
<name>A0A0F7IGQ4_9EURY</name>
<dbReference type="Pfam" id="PF02771">
    <property type="entry name" value="Acyl-CoA_dh_N"/>
    <property type="match status" value="1"/>
</dbReference>
<keyword evidence="13" id="KW-1185">Reference proteome</keyword>
<dbReference type="EMBL" id="CP011267">
    <property type="protein sequence ID" value="AKG92067.1"/>
    <property type="molecule type" value="Genomic_DNA"/>
</dbReference>
<comment type="pathway">
    <text evidence="2">Amino-acid degradation; L-valine degradation.</text>
</comment>
<keyword evidence="7 8" id="KW-0560">Oxidoreductase</keyword>
<dbReference type="OrthoDB" id="275197at2157"/>
<feature type="domain" description="Acyl-CoA dehydrogenase/oxidase N-terminal" evidence="11">
    <location>
        <begin position="6"/>
        <end position="117"/>
    </location>
</feature>
<dbReference type="Gene3D" id="1.20.140.10">
    <property type="entry name" value="Butyryl-CoA Dehydrogenase, subunit A, domain 3"/>
    <property type="match status" value="1"/>
</dbReference>
<comment type="cofactor">
    <cofactor evidence="1 8">
        <name>FAD</name>
        <dbReference type="ChEBI" id="CHEBI:57692"/>
    </cofactor>
</comment>
<dbReference type="InterPro" id="IPR006089">
    <property type="entry name" value="Acyl-CoA_DH_CS"/>
</dbReference>
<dbReference type="HOGENOM" id="CLU_018204_3_5_2"/>
<dbReference type="PIRSF" id="PIRSF016578">
    <property type="entry name" value="HsaA"/>
    <property type="match status" value="1"/>
</dbReference>
<evidence type="ECO:0000313" key="12">
    <source>
        <dbReference type="EMBL" id="AKG92067.1"/>
    </source>
</evidence>
<reference evidence="12 13" key="1">
    <citation type="submission" date="2015-04" db="EMBL/GenBank/DDBJ databases">
        <title>The complete genome sequence of the hyperthermophilic, obligate iron-reducing archaeon Geoglobus ahangari strain 234T.</title>
        <authorList>
            <person name="Manzella M.P."/>
            <person name="Holmes D.E."/>
            <person name="Rocheleau J.M."/>
            <person name="Chung A."/>
            <person name="Reguera G."/>
            <person name="Kashefi K."/>
        </authorList>
    </citation>
    <scope>NUCLEOTIDE SEQUENCE [LARGE SCALE GENOMIC DNA]</scope>
    <source>
        <strain evidence="12 13">234</strain>
    </source>
</reference>
<proteinExistence type="inferred from homology"/>
<dbReference type="InterPro" id="IPR013786">
    <property type="entry name" value="AcylCoA_DH/ox_N"/>
</dbReference>
<evidence type="ECO:0000259" key="11">
    <source>
        <dbReference type="Pfam" id="PF02771"/>
    </source>
</evidence>
<evidence type="ECO:0000256" key="1">
    <source>
        <dbReference type="ARBA" id="ARBA00001974"/>
    </source>
</evidence>
<dbReference type="InterPro" id="IPR009100">
    <property type="entry name" value="AcylCoA_DH/oxidase_NM_dom_sf"/>
</dbReference>
<dbReference type="KEGG" id="gah:GAH_00591"/>
<dbReference type="GeneID" id="24803170"/>
<dbReference type="AlphaFoldDB" id="A0A0F7IGQ4"/>
<dbReference type="Gene3D" id="1.10.540.10">
    <property type="entry name" value="Acyl-CoA dehydrogenase/oxidase, N-terminal domain"/>
    <property type="match status" value="1"/>
</dbReference>
<organism evidence="12 13">
    <name type="scientific">Geoglobus ahangari</name>
    <dbReference type="NCBI Taxonomy" id="113653"/>
    <lineage>
        <taxon>Archaea</taxon>
        <taxon>Methanobacteriati</taxon>
        <taxon>Methanobacteriota</taxon>
        <taxon>Archaeoglobi</taxon>
        <taxon>Archaeoglobales</taxon>
        <taxon>Archaeoglobaceae</taxon>
        <taxon>Geoglobus</taxon>
    </lineage>
</organism>
<dbReference type="PANTHER" id="PTHR43884">
    <property type="entry name" value="ACYL-COA DEHYDROGENASE"/>
    <property type="match status" value="1"/>
</dbReference>
<dbReference type="RefSeq" id="WP_048094611.1">
    <property type="nucleotide sequence ID" value="NZ_CP011267.1"/>
</dbReference>
<evidence type="ECO:0000256" key="8">
    <source>
        <dbReference type="RuleBase" id="RU362125"/>
    </source>
</evidence>
<dbReference type="InParanoid" id="A0A0F7IGQ4"/>
<feature type="domain" description="Acyl-CoA oxidase/dehydrogenase middle" evidence="10">
    <location>
        <begin position="124"/>
        <end position="219"/>
    </location>
</feature>
<evidence type="ECO:0000313" key="13">
    <source>
        <dbReference type="Proteomes" id="UP000034723"/>
    </source>
</evidence>
<dbReference type="GO" id="GO:0003995">
    <property type="term" value="F:acyl-CoA dehydrogenase activity"/>
    <property type="evidence" value="ECO:0007669"/>
    <property type="project" value="InterPro"/>
</dbReference>
<accession>A0A0F7IGQ4</accession>
<evidence type="ECO:0000256" key="7">
    <source>
        <dbReference type="ARBA" id="ARBA00023002"/>
    </source>
</evidence>
<dbReference type="Gene3D" id="2.40.110.10">
    <property type="entry name" value="Butyryl-CoA Dehydrogenase, subunit A, domain 2"/>
    <property type="match status" value="1"/>
</dbReference>
<dbReference type="InterPro" id="IPR037069">
    <property type="entry name" value="AcylCoA_DH/ox_N_sf"/>
</dbReference>
<evidence type="ECO:0000256" key="6">
    <source>
        <dbReference type="ARBA" id="ARBA00022827"/>
    </source>
</evidence>
<dbReference type="STRING" id="113653.GAH_00591"/>
<evidence type="ECO:0000256" key="3">
    <source>
        <dbReference type="ARBA" id="ARBA00009347"/>
    </source>
</evidence>
<protein>
    <submittedName>
        <fullName evidence="12">Acyl-CoA dehydrogenase</fullName>
    </submittedName>
</protein>
<evidence type="ECO:0000256" key="5">
    <source>
        <dbReference type="ARBA" id="ARBA00022630"/>
    </source>
</evidence>
<dbReference type="InterPro" id="IPR006091">
    <property type="entry name" value="Acyl-CoA_Oxase/DH_mid-dom"/>
</dbReference>
<dbReference type="PATRIC" id="fig|113653.22.peg.592"/>
<evidence type="ECO:0000259" key="10">
    <source>
        <dbReference type="Pfam" id="PF02770"/>
    </source>
</evidence>
<dbReference type="FunFam" id="1.20.140.10:FF:000001">
    <property type="entry name" value="Acyl-CoA dehydrogenase"/>
    <property type="match status" value="1"/>
</dbReference>
<dbReference type="PANTHER" id="PTHR43884:SF12">
    <property type="entry name" value="ISOVALERYL-COA DEHYDROGENASE, MITOCHONDRIAL-RELATED"/>
    <property type="match status" value="1"/>
</dbReference>
<dbReference type="InterPro" id="IPR036250">
    <property type="entry name" value="AcylCo_DH-like_C"/>
</dbReference>
<dbReference type="SUPFAM" id="SSF47203">
    <property type="entry name" value="Acyl-CoA dehydrogenase C-terminal domain-like"/>
    <property type="match status" value="1"/>
</dbReference>